<keyword evidence="1" id="KW-0472">Membrane</keyword>
<evidence type="ECO:0000313" key="2">
    <source>
        <dbReference type="EMBL" id="KAK0409557.1"/>
    </source>
</evidence>
<dbReference type="EMBL" id="JAUCMV010000003">
    <property type="protein sequence ID" value="KAK0409557.1"/>
    <property type="molecule type" value="Genomic_DNA"/>
</dbReference>
<keyword evidence="1" id="KW-1133">Transmembrane helix</keyword>
<dbReference type="AlphaFoldDB" id="A0AA39HRH0"/>
<name>A0AA39HRH0_9BILA</name>
<evidence type="ECO:0000313" key="3">
    <source>
        <dbReference type="Proteomes" id="UP001175271"/>
    </source>
</evidence>
<keyword evidence="1" id="KW-0812">Transmembrane</keyword>
<proteinExistence type="predicted"/>
<organism evidence="2 3">
    <name type="scientific">Steinernema hermaphroditum</name>
    <dbReference type="NCBI Taxonomy" id="289476"/>
    <lineage>
        <taxon>Eukaryota</taxon>
        <taxon>Metazoa</taxon>
        <taxon>Ecdysozoa</taxon>
        <taxon>Nematoda</taxon>
        <taxon>Chromadorea</taxon>
        <taxon>Rhabditida</taxon>
        <taxon>Tylenchina</taxon>
        <taxon>Panagrolaimomorpha</taxon>
        <taxon>Strongyloidoidea</taxon>
        <taxon>Steinernematidae</taxon>
        <taxon>Steinernema</taxon>
    </lineage>
</organism>
<accession>A0AA39HRH0</accession>
<feature type="transmembrane region" description="Helical" evidence="1">
    <location>
        <begin position="26"/>
        <end position="53"/>
    </location>
</feature>
<keyword evidence="3" id="KW-1185">Reference proteome</keyword>
<dbReference type="Proteomes" id="UP001175271">
    <property type="component" value="Unassembled WGS sequence"/>
</dbReference>
<evidence type="ECO:0000256" key="1">
    <source>
        <dbReference type="SAM" id="Phobius"/>
    </source>
</evidence>
<protein>
    <submittedName>
        <fullName evidence="2">Uncharacterized protein</fullName>
    </submittedName>
</protein>
<sequence>MSLDSLLNSSSGLLNSVAVLSSSLTWALFVAFCLFVLFLLLFFLICIVCSIRLTMRSWRELRADEFSRNNSTYMRAELVDTIKEIP</sequence>
<comment type="caution">
    <text evidence="2">The sequence shown here is derived from an EMBL/GenBank/DDBJ whole genome shotgun (WGS) entry which is preliminary data.</text>
</comment>
<reference evidence="2" key="1">
    <citation type="submission" date="2023-06" db="EMBL/GenBank/DDBJ databases">
        <title>Genomic analysis of the entomopathogenic nematode Steinernema hermaphroditum.</title>
        <authorList>
            <person name="Schwarz E.M."/>
            <person name="Heppert J.K."/>
            <person name="Baniya A."/>
            <person name="Schwartz H.T."/>
            <person name="Tan C.-H."/>
            <person name="Antoshechkin I."/>
            <person name="Sternberg P.W."/>
            <person name="Goodrich-Blair H."/>
            <person name="Dillman A.R."/>
        </authorList>
    </citation>
    <scope>NUCLEOTIDE SEQUENCE</scope>
    <source>
        <strain evidence="2">PS9179</strain>
        <tissue evidence="2">Whole animal</tissue>
    </source>
</reference>
<gene>
    <name evidence="2" type="ORF">QR680_004616</name>
</gene>